<dbReference type="AlphaFoldDB" id="A0A379TN81"/>
<evidence type="ECO:0000313" key="2">
    <source>
        <dbReference type="EMBL" id="SUG52068.1"/>
    </source>
</evidence>
<dbReference type="EMBL" id="UGXC01000003">
    <property type="protein sequence ID" value="SUG52068.1"/>
    <property type="molecule type" value="Genomic_DNA"/>
</dbReference>
<dbReference type="EMBL" id="CP079713">
    <property type="protein sequence ID" value="QXW47809.1"/>
    <property type="molecule type" value="Genomic_DNA"/>
</dbReference>
<accession>A0A379TN81</accession>
<protein>
    <submittedName>
        <fullName evidence="2">Uncharacterized protein</fullName>
    </submittedName>
</protein>
<proteinExistence type="predicted"/>
<reference evidence="1" key="2">
    <citation type="submission" date="2021-07" db="EMBL/GenBank/DDBJ databases">
        <title>Whole-Genome Sequences of non-enterica strains of Salmonella enterica isolated from poultry houses.</title>
        <authorList>
            <person name="Lamas A."/>
            <person name="Regal P."/>
            <person name="Miranda J.M."/>
            <person name="Vazquez B."/>
            <person name="Cepeda A."/>
            <person name="Franco C.M."/>
        </authorList>
    </citation>
    <scope>NUCLEOTIDE SEQUENCE</scope>
    <source>
        <strain evidence="1">LHICA_AZ23</strain>
    </source>
</reference>
<gene>
    <name evidence="1" type="ORF">KX325_11775</name>
    <name evidence="2" type="ORF">NCTC7303_04458</name>
</gene>
<organism evidence="2 3">
    <name type="scientific">Salmonella enterica subsp. arizonae</name>
    <dbReference type="NCBI Taxonomy" id="59203"/>
    <lineage>
        <taxon>Bacteria</taxon>
        <taxon>Pseudomonadati</taxon>
        <taxon>Pseudomonadota</taxon>
        <taxon>Gammaproteobacteria</taxon>
        <taxon>Enterobacterales</taxon>
        <taxon>Enterobacteriaceae</taxon>
        <taxon>Salmonella</taxon>
    </lineage>
</organism>
<evidence type="ECO:0000313" key="1">
    <source>
        <dbReference type="EMBL" id="QXW47809.1"/>
    </source>
</evidence>
<evidence type="ECO:0000313" key="3">
    <source>
        <dbReference type="Proteomes" id="UP000255443"/>
    </source>
</evidence>
<reference evidence="2 3" key="1">
    <citation type="submission" date="2018-06" db="EMBL/GenBank/DDBJ databases">
        <authorList>
            <consortium name="Pathogen Informatics"/>
            <person name="Doyle S."/>
        </authorList>
    </citation>
    <scope>NUCLEOTIDE SEQUENCE [LARGE SCALE GENOMIC DNA]</scope>
    <source>
        <strain evidence="2 3">NCTC7303</strain>
    </source>
</reference>
<dbReference type="Proteomes" id="UP000255443">
    <property type="component" value="Unassembled WGS sequence"/>
</dbReference>
<sequence>MCTALTPAVSYLEHQQDREDTTQLIDRLDKWLQEEGNLDALYFWFQQYDLAGFNPNRCEHTATLTSIRRSGSAYFS</sequence>
<name>A0A379TN81_SALER</name>